<protein>
    <submittedName>
        <fullName evidence="1">Uncharacterized protein</fullName>
    </submittedName>
</protein>
<proteinExistence type="predicted"/>
<accession>A0A6A6ZN95</accession>
<dbReference type="OrthoDB" id="3662117at2759"/>
<evidence type="ECO:0000313" key="1">
    <source>
        <dbReference type="EMBL" id="KAF2822550.1"/>
    </source>
</evidence>
<keyword evidence="2" id="KW-1185">Reference proteome</keyword>
<organism evidence="1 2">
    <name type="scientific">Ophiobolus disseminans</name>
    <dbReference type="NCBI Taxonomy" id="1469910"/>
    <lineage>
        <taxon>Eukaryota</taxon>
        <taxon>Fungi</taxon>
        <taxon>Dikarya</taxon>
        <taxon>Ascomycota</taxon>
        <taxon>Pezizomycotina</taxon>
        <taxon>Dothideomycetes</taxon>
        <taxon>Pleosporomycetidae</taxon>
        <taxon>Pleosporales</taxon>
        <taxon>Pleosporineae</taxon>
        <taxon>Phaeosphaeriaceae</taxon>
        <taxon>Ophiobolus</taxon>
    </lineage>
</organism>
<evidence type="ECO:0000313" key="2">
    <source>
        <dbReference type="Proteomes" id="UP000799424"/>
    </source>
</evidence>
<reference evidence="1" key="1">
    <citation type="journal article" date="2020" name="Stud. Mycol.">
        <title>101 Dothideomycetes genomes: a test case for predicting lifestyles and emergence of pathogens.</title>
        <authorList>
            <person name="Haridas S."/>
            <person name="Albert R."/>
            <person name="Binder M."/>
            <person name="Bloem J."/>
            <person name="Labutti K."/>
            <person name="Salamov A."/>
            <person name="Andreopoulos B."/>
            <person name="Baker S."/>
            <person name="Barry K."/>
            <person name="Bills G."/>
            <person name="Bluhm B."/>
            <person name="Cannon C."/>
            <person name="Castanera R."/>
            <person name="Culley D."/>
            <person name="Daum C."/>
            <person name="Ezra D."/>
            <person name="Gonzalez J."/>
            <person name="Henrissat B."/>
            <person name="Kuo A."/>
            <person name="Liang C."/>
            <person name="Lipzen A."/>
            <person name="Lutzoni F."/>
            <person name="Magnuson J."/>
            <person name="Mondo S."/>
            <person name="Nolan M."/>
            <person name="Ohm R."/>
            <person name="Pangilinan J."/>
            <person name="Park H.-J."/>
            <person name="Ramirez L."/>
            <person name="Alfaro M."/>
            <person name="Sun H."/>
            <person name="Tritt A."/>
            <person name="Yoshinaga Y."/>
            <person name="Zwiers L.-H."/>
            <person name="Turgeon B."/>
            <person name="Goodwin S."/>
            <person name="Spatafora J."/>
            <person name="Crous P."/>
            <person name="Grigoriev I."/>
        </authorList>
    </citation>
    <scope>NUCLEOTIDE SEQUENCE</scope>
    <source>
        <strain evidence="1">CBS 113818</strain>
    </source>
</reference>
<dbReference type="Proteomes" id="UP000799424">
    <property type="component" value="Unassembled WGS sequence"/>
</dbReference>
<feature type="non-terminal residue" evidence="1">
    <location>
        <position position="1"/>
    </location>
</feature>
<name>A0A6A6ZN95_9PLEO</name>
<gene>
    <name evidence="1" type="ORF">CC86DRAFT_256766</name>
</gene>
<dbReference type="AlphaFoldDB" id="A0A6A6ZN95"/>
<feature type="non-terminal residue" evidence="1">
    <location>
        <position position="65"/>
    </location>
</feature>
<dbReference type="EMBL" id="MU006234">
    <property type="protein sequence ID" value="KAF2822550.1"/>
    <property type="molecule type" value="Genomic_DNA"/>
</dbReference>
<sequence length="65" mass="7252">VPISFLGDTYAHQTKDRSQCVRGDEGKKYCTCVFECGNGVWTCKDGNYEFKQGCKKYCHGGECDG</sequence>